<evidence type="ECO:0000313" key="3">
    <source>
        <dbReference type="EMBL" id="GGY96925.1"/>
    </source>
</evidence>
<keyword evidence="4" id="KW-1185">Reference proteome</keyword>
<dbReference type="EMBL" id="BMZA01000002">
    <property type="protein sequence ID" value="GGY96925.1"/>
    <property type="molecule type" value="Genomic_DNA"/>
</dbReference>
<gene>
    <name evidence="3" type="ORF">GCM10011614_09850</name>
</gene>
<dbReference type="RefSeq" id="WP_189620007.1">
    <property type="nucleotide sequence ID" value="NZ_BMZA01000002.1"/>
</dbReference>
<evidence type="ECO:0000256" key="1">
    <source>
        <dbReference type="PROSITE-ProRule" id="PRU00339"/>
    </source>
</evidence>
<name>A0A918PBH5_9SPHN</name>
<evidence type="ECO:0000313" key="4">
    <source>
        <dbReference type="Proteomes" id="UP000648075"/>
    </source>
</evidence>
<protein>
    <recommendedName>
        <fullName evidence="5">Tetratricopeptide repeat protein</fullName>
    </recommendedName>
</protein>
<feature type="chain" id="PRO_5036908002" description="Tetratricopeptide repeat protein" evidence="2">
    <location>
        <begin position="20"/>
        <end position="587"/>
    </location>
</feature>
<organism evidence="3 4">
    <name type="scientific">Novosphingobium colocasiae</name>
    <dbReference type="NCBI Taxonomy" id="1256513"/>
    <lineage>
        <taxon>Bacteria</taxon>
        <taxon>Pseudomonadati</taxon>
        <taxon>Pseudomonadota</taxon>
        <taxon>Alphaproteobacteria</taxon>
        <taxon>Sphingomonadales</taxon>
        <taxon>Sphingomonadaceae</taxon>
        <taxon>Novosphingobium</taxon>
    </lineage>
</organism>
<dbReference type="PANTHER" id="PTHR12558">
    <property type="entry name" value="CELL DIVISION CYCLE 16,23,27"/>
    <property type="match status" value="1"/>
</dbReference>
<sequence>MKAAGAALGLLALAGSAVAGLADQPGRQKLVDEARAAIARGDGIDAEMKLRAAMQQGANRQQVAAYMGEAYLAQENPDKARVWLGSHDFTPQSAAAGWRALAALEKLDGNLPASGRAYDKVLALTPNDPTLWVDIGRLRYAGGEHALAIDAARRALQLGPGNVRALEFGGQLVRDRYGLAAGTPWFERALMRDKDDVPVLLEYAATLGDLGRNAEMLTLTRRVLQLKPKNPRAFYLQAVLAARAGNYAIARSLLGRTRGRLDGLPGVMLLHGVVELAAGNYSASSEALEKLLQARPDNQQARELLARAIYLGGQYRYATLRFAPDLAREDASPYLLTTVARAYEALGDRAKAGALLDRAALPVRAVLRVDSLGSEAGALLSQGRAHGAADVAEADRARDPGFYDTSAIAGDVQLALGNARGAEALYATAAQIRMPESLFQRRFEAMVLSGDLKGAGTLVDAYLRENPTSRAGLRAAAWLALGAGDAARARAILGWLRDNGGQRDVQLLSDLAVLAAGSGDAQEGEVDALTAYRLQRASPLAAQALAYTLARQGQRGNEAADLLAKARAMTGGTPITAAAYAALKPAG</sequence>
<keyword evidence="1" id="KW-0802">TPR repeat</keyword>
<dbReference type="PANTHER" id="PTHR12558:SF13">
    <property type="entry name" value="CELL DIVISION CYCLE PROTEIN 27 HOMOLOG"/>
    <property type="match status" value="1"/>
</dbReference>
<feature type="signal peptide" evidence="2">
    <location>
        <begin position="1"/>
        <end position="19"/>
    </location>
</feature>
<dbReference type="PROSITE" id="PS50005">
    <property type="entry name" value="TPR"/>
    <property type="match status" value="1"/>
</dbReference>
<dbReference type="InterPro" id="IPR011990">
    <property type="entry name" value="TPR-like_helical_dom_sf"/>
</dbReference>
<evidence type="ECO:0008006" key="5">
    <source>
        <dbReference type="Google" id="ProtNLM"/>
    </source>
</evidence>
<dbReference type="SUPFAM" id="SSF48452">
    <property type="entry name" value="TPR-like"/>
    <property type="match status" value="2"/>
</dbReference>
<dbReference type="Proteomes" id="UP000648075">
    <property type="component" value="Unassembled WGS sequence"/>
</dbReference>
<dbReference type="InterPro" id="IPR019734">
    <property type="entry name" value="TPR_rpt"/>
</dbReference>
<reference evidence="3" key="2">
    <citation type="submission" date="2020-09" db="EMBL/GenBank/DDBJ databases">
        <authorList>
            <person name="Sun Q."/>
            <person name="Kim S."/>
        </authorList>
    </citation>
    <scope>NUCLEOTIDE SEQUENCE</scope>
    <source>
        <strain evidence="3">KCTC 32255</strain>
    </source>
</reference>
<keyword evidence="2" id="KW-0732">Signal</keyword>
<dbReference type="Gene3D" id="1.25.40.10">
    <property type="entry name" value="Tetratricopeptide repeat domain"/>
    <property type="match status" value="4"/>
</dbReference>
<comment type="caution">
    <text evidence="3">The sequence shown here is derived from an EMBL/GenBank/DDBJ whole genome shotgun (WGS) entry which is preliminary data.</text>
</comment>
<reference evidence="3" key="1">
    <citation type="journal article" date="2014" name="Int. J. Syst. Evol. Microbiol.">
        <title>Complete genome sequence of Corynebacterium casei LMG S-19264T (=DSM 44701T), isolated from a smear-ripened cheese.</title>
        <authorList>
            <consortium name="US DOE Joint Genome Institute (JGI-PGF)"/>
            <person name="Walter F."/>
            <person name="Albersmeier A."/>
            <person name="Kalinowski J."/>
            <person name="Ruckert C."/>
        </authorList>
    </citation>
    <scope>NUCLEOTIDE SEQUENCE</scope>
    <source>
        <strain evidence="3">KCTC 32255</strain>
    </source>
</reference>
<dbReference type="SMART" id="SM00028">
    <property type="entry name" value="TPR"/>
    <property type="match status" value="4"/>
</dbReference>
<accession>A0A918PBH5</accession>
<feature type="repeat" description="TPR" evidence="1">
    <location>
        <begin position="129"/>
        <end position="162"/>
    </location>
</feature>
<dbReference type="AlphaFoldDB" id="A0A918PBH5"/>
<evidence type="ECO:0000256" key="2">
    <source>
        <dbReference type="SAM" id="SignalP"/>
    </source>
</evidence>
<proteinExistence type="predicted"/>